<feature type="domain" description="ABC transmembrane type-1" evidence="8">
    <location>
        <begin position="84"/>
        <end position="298"/>
    </location>
</feature>
<evidence type="ECO:0000256" key="1">
    <source>
        <dbReference type="ARBA" id="ARBA00004651"/>
    </source>
</evidence>
<evidence type="ECO:0000256" key="3">
    <source>
        <dbReference type="ARBA" id="ARBA00022475"/>
    </source>
</evidence>
<evidence type="ECO:0000256" key="5">
    <source>
        <dbReference type="ARBA" id="ARBA00022989"/>
    </source>
</evidence>
<dbReference type="Pfam" id="PF00528">
    <property type="entry name" value="BPD_transp_1"/>
    <property type="match status" value="1"/>
</dbReference>
<keyword evidence="10" id="KW-1185">Reference proteome</keyword>
<evidence type="ECO:0000256" key="2">
    <source>
        <dbReference type="ARBA" id="ARBA00022448"/>
    </source>
</evidence>
<name>A0A6G8QAL1_9ACTN</name>
<evidence type="ECO:0000259" key="8">
    <source>
        <dbReference type="PROSITE" id="PS50928"/>
    </source>
</evidence>
<feature type="transmembrane region" description="Helical" evidence="7">
    <location>
        <begin position="84"/>
        <end position="109"/>
    </location>
</feature>
<feature type="transmembrane region" description="Helical" evidence="7">
    <location>
        <begin position="121"/>
        <end position="141"/>
    </location>
</feature>
<comment type="subcellular location">
    <subcellularLocation>
        <location evidence="1 7">Cell membrane</location>
        <topology evidence="1 7">Multi-pass membrane protein</topology>
    </subcellularLocation>
</comment>
<sequence>MAARAETAGVAQSKKEGSRGRTDLAGYLFVAPFLLAYAAFLIFPVLLGLRMSFFNASLVGTDSQFLGLANYRELLGDSDFWGSLWHTVLFTLLSTPPLVILALVFALLANRAIPARWFFRLSFFAPWVLPSSVVALIWVWLYQPGFGLINSYLVMLGLPEVAWLPDESVAMFSVVIATVWWTLGFNFILYLAGLQEIPQDVYDAAATDGAGPFAQVRWITIPLLTRTTLLVLTLQIFASLNVFDQIYIMNTSGGLNYTATRPIIQYIYEQGFTSYRVGFASAMSYVFFMLVLVVGLAQFAVSSRRRRDA</sequence>
<organism evidence="9 10">
    <name type="scientific">Rubrobacter tropicus</name>
    <dbReference type="NCBI Taxonomy" id="2653851"/>
    <lineage>
        <taxon>Bacteria</taxon>
        <taxon>Bacillati</taxon>
        <taxon>Actinomycetota</taxon>
        <taxon>Rubrobacteria</taxon>
        <taxon>Rubrobacterales</taxon>
        <taxon>Rubrobacteraceae</taxon>
        <taxon>Rubrobacter</taxon>
    </lineage>
</organism>
<evidence type="ECO:0000256" key="4">
    <source>
        <dbReference type="ARBA" id="ARBA00022692"/>
    </source>
</evidence>
<dbReference type="InterPro" id="IPR051393">
    <property type="entry name" value="ABC_transporter_permease"/>
</dbReference>
<dbReference type="SUPFAM" id="SSF161098">
    <property type="entry name" value="MetI-like"/>
    <property type="match status" value="1"/>
</dbReference>
<keyword evidence="6 7" id="KW-0472">Membrane</keyword>
<reference evidence="9 10" key="1">
    <citation type="submission" date="2019-10" db="EMBL/GenBank/DDBJ databases">
        <title>Rubrobacter sp nov SCSIO 52090 isolated from a deep-sea sediment in the South China Sea.</title>
        <authorList>
            <person name="Chen R.W."/>
        </authorList>
    </citation>
    <scope>NUCLEOTIDE SEQUENCE [LARGE SCALE GENOMIC DNA]</scope>
    <source>
        <strain evidence="9 10">SCSIO 52909</strain>
    </source>
</reference>
<dbReference type="CDD" id="cd06261">
    <property type="entry name" value="TM_PBP2"/>
    <property type="match status" value="1"/>
</dbReference>
<dbReference type="PROSITE" id="PS50928">
    <property type="entry name" value="ABC_TM1"/>
    <property type="match status" value="1"/>
</dbReference>
<gene>
    <name evidence="9" type="ORF">GBA63_13065</name>
</gene>
<accession>A0A6G8QAL1</accession>
<keyword evidence="4 7" id="KW-0812">Transmembrane</keyword>
<keyword evidence="2 7" id="KW-0813">Transport</keyword>
<evidence type="ECO:0000256" key="6">
    <source>
        <dbReference type="ARBA" id="ARBA00023136"/>
    </source>
</evidence>
<feature type="transmembrane region" description="Helical" evidence="7">
    <location>
        <begin position="223"/>
        <end position="243"/>
    </location>
</feature>
<dbReference type="RefSeq" id="WP_166176773.1">
    <property type="nucleotide sequence ID" value="NZ_CP045119.1"/>
</dbReference>
<protein>
    <submittedName>
        <fullName evidence="9">ABC transporter permease subunit</fullName>
    </submittedName>
</protein>
<dbReference type="InterPro" id="IPR035906">
    <property type="entry name" value="MetI-like_sf"/>
</dbReference>
<feature type="transmembrane region" description="Helical" evidence="7">
    <location>
        <begin position="282"/>
        <end position="301"/>
    </location>
</feature>
<dbReference type="Gene3D" id="1.10.3720.10">
    <property type="entry name" value="MetI-like"/>
    <property type="match status" value="1"/>
</dbReference>
<evidence type="ECO:0000313" key="10">
    <source>
        <dbReference type="Proteomes" id="UP000501452"/>
    </source>
</evidence>
<proteinExistence type="inferred from homology"/>
<keyword evidence="5 7" id="KW-1133">Transmembrane helix</keyword>
<dbReference type="EMBL" id="CP045119">
    <property type="protein sequence ID" value="QIN83462.1"/>
    <property type="molecule type" value="Genomic_DNA"/>
</dbReference>
<dbReference type="InterPro" id="IPR000515">
    <property type="entry name" value="MetI-like"/>
</dbReference>
<dbReference type="GO" id="GO:0055085">
    <property type="term" value="P:transmembrane transport"/>
    <property type="evidence" value="ECO:0007669"/>
    <property type="project" value="InterPro"/>
</dbReference>
<dbReference type="PANTHER" id="PTHR30193:SF41">
    <property type="entry name" value="DIACETYLCHITOBIOSE UPTAKE SYSTEM PERMEASE PROTEIN NGCF"/>
    <property type="match status" value="1"/>
</dbReference>
<comment type="similarity">
    <text evidence="7">Belongs to the binding-protein-dependent transport system permease family.</text>
</comment>
<dbReference type="AlphaFoldDB" id="A0A6G8QAL1"/>
<evidence type="ECO:0000313" key="9">
    <source>
        <dbReference type="EMBL" id="QIN83462.1"/>
    </source>
</evidence>
<feature type="transmembrane region" description="Helical" evidence="7">
    <location>
        <begin position="169"/>
        <end position="192"/>
    </location>
</feature>
<keyword evidence="3" id="KW-1003">Cell membrane</keyword>
<dbReference type="KEGG" id="rub:GBA63_13065"/>
<dbReference type="GO" id="GO:0005886">
    <property type="term" value="C:plasma membrane"/>
    <property type="evidence" value="ECO:0007669"/>
    <property type="project" value="UniProtKB-SubCell"/>
</dbReference>
<feature type="transmembrane region" description="Helical" evidence="7">
    <location>
        <begin position="24"/>
        <end position="47"/>
    </location>
</feature>
<evidence type="ECO:0000256" key="7">
    <source>
        <dbReference type="RuleBase" id="RU363032"/>
    </source>
</evidence>
<dbReference type="Proteomes" id="UP000501452">
    <property type="component" value="Chromosome"/>
</dbReference>
<dbReference type="PANTHER" id="PTHR30193">
    <property type="entry name" value="ABC TRANSPORTER PERMEASE PROTEIN"/>
    <property type="match status" value="1"/>
</dbReference>